<accession>B9M0L3</accession>
<evidence type="ECO:0000256" key="1">
    <source>
        <dbReference type="ARBA" id="ARBA00022603"/>
    </source>
</evidence>
<dbReference type="eggNOG" id="COG2890">
    <property type="taxonomic scope" value="Bacteria"/>
</dbReference>
<dbReference type="CDD" id="cd02440">
    <property type="entry name" value="AdoMet_MTases"/>
    <property type="match status" value="1"/>
</dbReference>
<feature type="domain" description="Release factor glutamine methyltransferase N-terminal" evidence="7">
    <location>
        <begin position="12"/>
        <end position="81"/>
    </location>
</feature>
<comment type="caution">
    <text evidence="5">Lacks conserved residue(s) required for the propagation of feature annotation.</text>
</comment>
<dbReference type="EC" id="2.1.1.297" evidence="5"/>
<feature type="binding site" evidence="5">
    <location>
        <begin position="124"/>
        <end position="128"/>
    </location>
    <ligand>
        <name>S-adenosyl-L-methionine</name>
        <dbReference type="ChEBI" id="CHEBI:59789"/>
    </ligand>
</feature>
<organism evidence="8 9">
    <name type="scientific">Geotalea daltonii (strain DSM 22248 / JCM 15807 / FRC-32)</name>
    <name type="common">Geobacter daltonii</name>
    <dbReference type="NCBI Taxonomy" id="316067"/>
    <lineage>
        <taxon>Bacteria</taxon>
        <taxon>Pseudomonadati</taxon>
        <taxon>Thermodesulfobacteriota</taxon>
        <taxon>Desulfuromonadia</taxon>
        <taxon>Geobacterales</taxon>
        <taxon>Geobacteraceae</taxon>
        <taxon>Geotalea</taxon>
    </lineage>
</organism>
<dbReference type="InterPro" id="IPR002052">
    <property type="entry name" value="DNA_methylase_N6_adenine_CS"/>
</dbReference>
<dbReference type="Pfam" id="PF05175">
    <property type="entry name" value="MTS"/>
    <property type="match status" value="1"/>
</dbReference>
<dbReference type="NCBIfam" id="TIGR00536">
    <property type="entry name" value="hemK_fam"/>
    <property type="match status" value="1"/>
</dbReference>
<dbReference type="KEGG" id="geo:Geob_0686"/>
<dbReference type="GO" id="GO:0032259">
    <property type="term" value="P:methylation"/>
    <property type="evidence" value="ECO:0007669"/>
    <property type="project" value="UniProtKB-KW"/>
</dbReference>
<keyword evidence="1 5" id="KW-0489">Methyltransferase</keyword>
<keyword evidence="9" id="KW-1185">Reference proteome</keyword>
<dbReference type="Proteomes" id="UP000007721">
    <property type="component" value="Chromosome"/>
</dbReference>
<sequence>MVQQETWTVLKVLTWTKEFLTQKGVENARLESEWMLCAVLGLDRMGLYVNFDKPLTPKELADYRGMIARRGRREPLQYILGSQEFMGLDFAVAPAVLIPRHDTEVLVNEAVKRAGKTSSILDVGTGSGCISISLAKALPGAIITGVDTSVDALAVAEKNCNTHGVAVKLLHGSLFEPVQGQQFHMVVSNPPYIPSDDLKTLQPEVRDYEPAGALDGGKDGLDFYRQIVAAATDYLVCGGWLLLEVGIGQAEQVRKLFFDNGKFAEVFAAKDTADIERVVGGQLK</sequence>
<dbReference type="Gene3D" id="1.10.8.10">
    <property type="entry name" value="DNA helicase RuvA subunit, C-terminal domain"/>
    <property type="match status" value="1"/>
</dbReference>
<dbReference type="SUPFAM" id="SSF53335">
    <property type="entry name" value="S-adenosyl-L-methionine-dependent methyltransferases"/>
    <property type="match status" value="1"/>
</dbReference>
<comment type="catalytic activity">
    <reaction evidence="4 5">
        <text>L-glutaminyl-[peptide chain release factor] + S-adenosyl-L-methionine = N(5)-methyl-L-glutaminyl-[peptide chain release factor] + S-adenosyl-L-homocysteine + H(+)</text>
        <dbReference type="Rhea" id="RHEA:42896"/>
        <dbReference type="Rhea" id="RHEA-COMP:10271"/>
        <dbReference type="Rhea" id="RHEA-COMP:10272"/>
        <dbReference type="ChEBI" id="CHEBI:15378"/>
        <dbReference type="ChEBI" id="CHEBI:30011"/>
        <dbReference type="ChEBI" id="CHEBI:57856"/>
        <dbReference type="ChEBI" id="CHEBI:59789"/>
        <dbReference type="ChEBI" id="CHEBI:61891"/>
        <dbReference type="EC" id="2.1.1.297"/>
    </reaction>
</comment>
<protein>
    <recommendedName>
        <fullName evidence="5">Release factor glutamine methyltransferase</fullName>
        <shortName evidence="5">RF MTase</shortName>
        <ecNumber evidence="5">2.1.1.297</ecNumber>
    </recommendedName>
    <alternativeName>
        <fullName evidence="5">N5-glutamine methyltransferase PrmC</fullName>
    </alternativeName>
    <alternativeName>
        <fullName evidence="5">Protein-(glutamine-N5) MTase PrmC</fullName>
    </alternativeName>
    <alternativeName>
        <fullName evidence="5">Protein-glutamine N-methyltransferase PrmC</fullName>
    </alternativeName>
</protein>
<dbReference type="HOGENOM" id="CLU_018398_3_1_7"/>
<keyword evidence="2 5" id="KW-0808">Transferase</keyword>
<dbReference type="PANTHER" id="PTHR18895:SF74">
    <property type="entry name" value="MTRF1L RELEASE FACTOR GLUTAMINE METHYLTRANSFERASE"/>
    <property type="match status" value="1"/>
</dbReference>
<dbReference type="EMBL" id="CP001390">
    <property type="protein sequence ID" value="ACM19050.1"/>
    <property type="molecule type" value="Genomic_DNA"/>
</dbReference>
<evidence type="ECO:0000259" key="6">
    <source>
        <dbReference type="Pfam" id="PF05175"/>
    </source>
</evidence>
<proteinExistence type="inferred from homology"/>
<dbReference type="InterPro" id="IPR029063">
    <property type="entry name" value="SAM-dependent_MTases_sf"/>
</dbReference>
<feature type="binding site" evidence="5">
    <location>
        <position position="147"/>
    </location>
    <ligand>
        <name>S-adenosyl-L-methionine</name>
        <dbReference type="ChEBI" id="CHEBI:59789"/>
    </ligand>
</feature>
<reference evidence="8 9" key="1">
    <citation type="submission" date="2009-01" db="EMBL/GenBank/DDBJ databases">
        <title>Complete sequence of Geobacter sp. FRC-32.</title>
        <authorList>
            <consortium name="US DOE Joint Genome Institute"/>
            <person name="Lucas S."/>
            <person name="Copeland A."/>
            <person name="Lapidus A."/>
            <person name="Glavina del Rio T."/>
            <person name="Dalin E."/>
            <person name="Tice H."/>
            <person name="Bruce D."/>
            <person name="Goodwin L."/>
            <person name="Pitluck S."/>
            <person name="Saunders E."/>
            <person name="Brettin T."/>
            <person name="Detter J.C."/>
            <person name="Han C."/>
            <person name="Larimer F."/>
            <person name="Land M."/>
            <person name="Hauser L."/>
            <person name="Kyrpides N."/>
            <person name="Ovchinnikova G."/>
            <person name="Kostka J."/>
            <person name="Richardson P."/>
        </authorList>
    </citation>
    <scope>NUCLEOTIDE SEQUENCE [LARGE SCALE GENOMIC DNA]</scope>
    <source>
        <strain evidence="9">DSM 22248 / JCM 15807 / FRC-32</strain>
    </source>
</reference>
<dbReference type="GO" id="GO:0102559">
    <property type="term" value="F:peptide chain release factor N(5)-glutamine methyltransferase activity"/>
    <property type="evidence" value="ECO:0007669"/>
    <property type="project" value="UniProtKB-EC"/>
</dbReference>
<comment type="function">
    <text evidence="5">Methylates the class 1 translation termination release factors RF1/PrfA and RF2/PrfB on the glutamine residue of the universally conserved GGQ motif.</text>
</comment>
<dbReference type="RefSeq" id="WP_012645779.1">
    <property type="nucleotide sequence ID" value="NC_011979.1"/>
</dbReference>
<feature type="binding site" evidence="5">
    <location>
        <position position="189"/>
    </location>
    <ligand>
        <name>S-adenosyl-L-methionine</name>
        <dbReference type="ChEBI" id="CHEBI:59789"/>
    </ligand>
</feature>
<dbReference type="PROSITE" id="PS00092">
    <property type="entry name" value="N6_MTASE"/>
    <property type="match status" value="1"/>
</dbReference>
<comment type="similarity">
    <text evidence="5">Belongs to the protein N5-glutamine methyltransferase family. PrmC subfamily.</text>
</comment>
<dbReference type="HAMAP" id="MF_02126">
    <property type="entry name" value="RF_methyltr_PrmC"/>
    <property type="match status" value="1"/>
</dbReference>
<dbReference type="FunFam" id="3.40.50.150:FF:000053">
    <property type="entry name" value="Release factor glutamine methyltransferase"/>
    <property type="match status" value="1"/>
</dbReference>
<feature type="domain" description="Methyltransferase small" evidence="6">
    <location>
        <begin position="103"/>
        <end position="192"/>
    </location>
</feature>
<evidence type="ECO:0000256" key="5">
    <source>
        <dbReference type="HAMAP-Rule" id="MF_02126"/>
    </source>
</evidence>
<dbReference type="Gene3D" id="3.40.50.150">
    <property type="entry name" value="Vaccinia Virus protein VP39"/>
    <property type="match status" value="1"/>
</dbReference>
<dbReference type="InterPro" id="IPR004556">
    <property type="entry name" value="HemK-like"/>
</dbReference>
<evidence type="ECO:0000259" key="7">
    <source>
        <dbReference type="Pfam" id="PF17827"/>
    </source>
</evidence>
<evidence type="ECO:0000256" key="3">
    <source>
        <dbReference type="ARBA" id="ARBA00022691"/>
    </source>
</evidence>
<gene>
    <name evidence="5" type="primary">prmC</name>
    <name evidence="8" type="synonym">hemK</name>
    <name evidence="8" type="ordered locus">Geob_0686</name>
</gene>
<dbReference type="PANTHER" id="PTHR18895">
    <property type="entry name" value="HEMK METHYLTRANSFERASE"/>
    <property type="match status" value="1"/>
</dbReference>
<dbReference type="STRING" id="316067.Geob_0686"/>
<dbReference type="InterPro" id="IPR040758">
    <property type="entry name" value="PrmC_N"/>
</dbReference>
<dbReference type="NCBIfam" id="TIGR03534">
    <property type="entry name" value="RF_mod_PrmC"/>
    <property type="match status" value="1"/>
</dbReference>
<name>B9M0L3_GEODF</name>
<keyword evidence="3 5" id="KW-0949">S-adenosyl-L-methionine</keyword>
<evidence type="ECO:0000313" key="8">
    <source>
        <dbReference type="EMBL" id="ACM19050.1"/>
    </source>
</evidence>
<dbReference type="Pfam" id="PF17827">
    <property type="entry name" value="PrmC_N"/>
    <property type="match status" value="1"/>
</dbReference>
<evidence type="ECO:0000256" key="2">
    <source>
        <dbReference type="ARBA" id="ARBA00022679"/>
    </source>
</evidence>
<evidence type="ECO:0000313" key="9">
    <source>
        <dbReference type="Proteomes" id="UP000007721"/>
    </source>
</evidence>
<dbReference type="InterPro" id="IPR019874">
    <property type="entry name" value="RF_methyltr_PrmC"/>
</dbReference>
<dbReference type="OrthoDB" id="9800643at2"/>
<dbReference type="InterPro" id="IPR007848">
    <property type="entry name" value="Small_mtfrase_dom"/>
</dbReference>
<dbReference type="AlphaFoldDB" id="B9M0L3"/>
<dbReference type="GO" id="GO:0003676">
    <property type="term" value="F:nucleic acid binding"/>
    <property type="evidence" value="ECO:0007669"/>
    <property type="project" value="InterPro"/>
</dbReference>
<evidence type="ECO:0000256" key="4">
    <source>
        <dbReference type="ARBA" id="ARBA00048391"/>
    </source>
</evidence>
<feature type="binding site" evidence="5">
    <location>
        <begin position="189"/>
        <end position="192"/>
    </location>
    <ligand>
        <name>substrate</name>
    </ligand>
</feature>
<dbReference type="InterPro" id="IPR050320">
    <property type="entry name" value="N5-glutamine_MTase"/>
</dbReference>